<dbReference type="GO" id="GO:0044718">
    <property type="term" value="P:siderophore transmembrane transport"/>
    <property type="evidence" value="ECO:0007669"/>
    <property type="project" value="TreeGrafter"/>
</dbReference>
<dbReference type="OrthoDB" id="1109239at2"/>
<gene>
    <name evidence="14" type="ordered locus">MROS_2660</name>
</gene>
<evidence type="ECO:0000256" key="5">
    <source>
        <dbReference type="ARBA" id="ARBA00022729"/>
    </source>
</evidence>
<dbReference type="Proteomes" id="UP000009011">
    <property type="component" value="Chromosome"/>
</dbReference>
<dbReference type="InterPro" id="IPR036942">
    <property type="entry name" value="Beta-barrel_TonB_sf"/>
</dbReference>
<keyword evidence="3 10" id="KW-1134">Transmembrane beta strand</keyword>
<evidence type="ECO:0000313" key="15">
    <source>
        <dbReference type="Proteomes" id="UP000009011"/>
    </source>
</evidence>
<evidence type="ECO:0000256" key="10">
    <source>
        <dbReference type="PROSITE-ProRule" id="PRU01360"/>
    </source>
</evidence>
<evidence type="ECO:0000256" key="4">
    <source>
        <dbReference type="ARBA" id="ARBA00022692"/>
    </source>
</evidence>
<accession>I6Z9S3</accession>
<evidence type="ECO:0000256" key="9">
    <source>
        <dbReference type="ARBA" id="ARBA00023237"/>
    </source>
</evidence>
<evidence type="ECO:0000256" key="7">
    <source>
        <dbReference type="ARBA" id="ARBA00023136"/>
    </source>
</evidence>
<proteinExistence type="inferred from homology"/>
<dbReference type="InterPro" id="IPR000531">
    <property type="entry name" value="Beta-barrel_TonB"/>
</dbReference>
<dbReference type="InterPro" id="IPR039426">
    <property type="entry name" value="TonB-dep_rcpt-like"/>
</dbReference>
<evidence type="ECO:0000259" key="12">
    <source>
        <dbReference type="Pfam" id="PF00593"/>
    </source>
</evidence>
<reference evidence="14 15" key="1">
    <citation type="journal article" date="2013" name="PLoS ONE">
        <title>Genomic analysis of Melioribacter roseus, facultatively anaerobic organotrophic bacterium representing a novel deep lineage within Bacteriodetes/Chlorobi group.</title>
        <authorList>
            <person name="Kadnikov V.V."/>
            <person name="Mardanov A.V."/>
            <person name="Podosokorskaya O.A."/>
            <person name="Gavrilov S.N."/>
            <person name="Kublanov I.V."/>
            <person name="Beletsky A.V."/>
            <person name="Bonch-Osmolovskaya E.A."/>
            <person name="Ravin N.V."/>
        </authorList>
    </citation>
    <scope>NUCLEOTIDE SEQUENCE [LARGE SCALE GENOMIC DNA]</scope>
    <source>
        <strain evidence="15">JCM 17771 / P3M-2</strain>
    </source>
</reference>
<dbReference type="eggNOG" id="COG4206">
    <property type="taxonomic scope" value="Bacteria"/>
</dbReference>
<feature type="domain" description="TonB-dependent receptor-like beta-barrel" evidence="12">
    <location>
        <begin position="178"/>
        <end position="576"/>
    </location>
</feature>
<dbReference type="InterPro" id="IPR012910">
    <property type="entry name" value="Plug_dom"/>
</dbReference>
<keyword evidence="5" id="KW-0732">Signal</keyword>
<protein>
    <submittedName>
        <fullName evidence="14">TonB-dependent outer membrane receptor</fullName>
    </submittedName>
</protein>
<dbReference type="HOGENOM" id="CLU_008287_18_5_10"/>
<dbReference type="STRING" id="1191523.MROS_2660"/>
<dbReference type="AlphaFoldDB" id="I6Z9S3"/>
<dbReference type="SUPFAM" id="SSF56935">
    <property type="entry name" value="Porins"/>
    <property type="match status" value="1"/>
</dbReference>
<dbReference type="PROSITE" id="PS52016">
    <property type="entry name" value="TONB_DEPENDENT_REC_3"/>
    <property type="match status" value="1"/>
</dbReference>
<keyword evidence="8 14" id="KW-0675">Receptor</keyword>
<comment type="similarity">
    <text evidence="10 11">Belongs to the TonB-dependent receptor family.</text>
</comment>
<dbReference type="PANTHER" id="PTHR30069">
    <property type="entry name" value="TONB-DEPENDENT OUTER MEMBRANE RECEPTOR"/>
    <property type="match status" value="1"/>
</dbReference>
<name>I6Z9S3_MELRP</name>
<dbReference type="Pfam" id="PF00593">
    <property type="entry name" value="TonB_dep_Rec_b-barrel"/>
    <property type="match status" value="1"/>
</dbReference>
<evidence type="ECO:0000256" key="11">
    <source>
        <dbReference type="RuleBase" id="RU003357"/>
    </source>
</evidence>
<keyword evidence="4 10" id="KW-0812">Transmembrane</keyword>
<dbReference type="Pfam" id="PF07715">
    <property type="entry name" value="Plug"/>
    <property type="match status" value="1"/>
</dbReference>
<keyword evidence="15" id="KW-1185">Reference proteome</keyword>
<dbReference type="InterPro" id="IPR037066">
    <property type="entry name" value="Plug_dom_sf"/>
</dbReference>
<dbReference type="KEGG" id="mro:MROS_2660"/>
<keyword evidence="6 11" id="KW-0798">TonB box</keyword>
<dbReference type="EMBL" id="CP003557">
    <property type="protein sequence ID" value="AFN75890.1"/>
    <property type="molecule type" value="Genomic_DNA"/>
</dbReference>
<evidence type="ECO:0000256" key="2">
    <source>
        <dbReference type="ARBA" id="ARBA00022448"/>
    </source>
</evidence>
<dbReference type="PANTHER" id="PTHR30069:SF29">
    <property type="entry name" value="HEMOGLOBIN AND HEMOGLOBIN-HAPTOGLOBIN-BINDING PROTEIN 1-RELATED"/>
    <property type="match status" value="1"/>
</dbReference>
<dbReference type="Gene3D" id="2.40.170.20">
    <property type="entry name" value="TonB-dependent receptor, beta-barrel domain"/>
    <property type="match status" value="1"/>
</dbReference>
<dbReference type="GO" id="GO:0015344">
    <property type="term" value="F:siderophore uptake transmembrane transporter activity"/>
    <property type="evidence" value="ECO:0007669"/>
    <property type="project" value="TreeGrafter"/>
</dbReference>
<evidence type="ECO:0000313" key="14">
    <source>
        <dbReference type="EMBL" id="AFN75890.1"/>
    </source>
</evidence>
<evidence type="ECO:0000256" key="3">
    <source>
        <dbReference type="ARBA" id="ARBA00022452"/>
    </source>
</evidence>
<evidence type="ECO:0000259" key="13">
    <source>
        <dbReference type="Pfam" id="PF07715"/>
    </source>
</evidence>
<dbReference type="RefSeq" id="WP_014857320.1">
    <property type="nucleotide sequence ID" value="NC_018178.1"/>
</dbReference>
<feature type="domain" description="TonB-dependent receptor plug" evidence="13">
    <location>
        <begin position="47"/>
        <end position="155"/>
    </location>
</feature>
<organism evidence="14 15">
    <name type="scientific">Melioribacter roseus (strain DSM 23840 / JCM 17771 / VKM B-2668 / P3M-2)</name>
    <dbReference type="NCBI Taxonomy" id="1191523"/>
    <lineage>
        <taxon>Bacteria</taxon>
        <taxon>Pseudomonadati</taxon>
        <taxon>Ignavibacteriota</taxon>
        <taxon>Ignavibacteria</taxon>
        <taxon>Ignavibacteriales</taxon>
        <taxon>Melioribacteraceae</taxon>
        <taxon>Melioribacter</taxon>
    </lineage>
</organism>
<evidence type="ECO:0000256" key="6">
    <source>
        <dbReference type="ARBA" id="ARBA00023077"/>
    </source>
</evidence>
<evidence type="ECO:0000256" key="8">
    <source>
        <dbReference type="ARBA" id="ARBA00023170"/>
    </source>
</evidence>
<evidence type="ECO:0000256" key="1">
    <source>
        <dbReference type="ARBA" id="ARBA00004571"/>
    </source>
</evidence>
<dbReference type="GO" id="GO:0009279">
    <property type="term" value="C:cell outer membrane"/>
    <property type="evidence" value="ECO:0007669"/>
    <property type="project" value="UniProtKB-SubCell"/>
</dbReference>
<keyword evidence="9 10" id="KW-0998">Cell outer membrane</keyword>
<comment type="subcellular location">
    <subcellularLocation>
        <location evidence="1 10">Cell outer membrane</location>
        <topology evidence="1 10">Multi-pass membrane protein</topology>
    </subcellularLocation>
</comment>
<sequence>MKNLLYACIIFTQVIFSQQDSVKTYELNEITVRSGKYNSLIKHLNPSLQSIEIKEVNLSVNKNLIATLKNNTAGVFVTEYGNNGFGIGQLSAGKMSVRGFNGQQQFIVFIDGHPEYAGIFGHPVSDLYNTDAASDLIIIKGPSSLIYGSGAMAGVIDIRTLNKHSKGVSLGSDISYGSFNTYNISLKSGYSAESFAAAINLFNYHSDNHRPSSNYDSKGLGVTLSYKISNEWSANIKSNIRYAKILNPGAINNPYLNDSVWTEFTRSNISLTFDGRHKTTEGTYSFYLNSGVHDFFDGFHSTDYVAGFNARQTFELSESFLFTAGNDTRIYGGNARNNRRLIDTTLYETGFYFVTETDIYQRLKFIAGARLNYHEVYGSEFVPQLSLNYTLTENAGFYISAAKGFRNPTLAEFFIFGANIDLLPEKLWNYEAGFNLRLLNERTGLSGAIYISEGKDFIAVTGQFPNIKNQNVGSVQNKGFEINLKLAPVTNLALNAGFNYTDMKTKIPGAPGLHALFNASYSVNKIEFGLNLVSAAKLYLLDRNNQLTEEKFLLLNASAGYDIARNAKLYIRVNNLLDTDYQTVYGYPMPGINFLAGIKTEF</sequence>
<dbReference type="Gene3D" id="2.170.130.10">
    <property type="entry name" value="TonB-dependent receptor, plug domain"/>
    <property type="match status" value="1"/>
</dbReference>
<keyword evidence="7 10" id="KW-0472">Membrane</keyword>
<keyword evidence="2 10" id="KW-0813">Transport</keyword>